<feature type="region of interest" description="Disordered" evidence="2">
    <location>
        <begin position="385"/>
        <end position="406"/>
    </location>
</feature>
<feature type="compositionally biased region" description="Acidic residues" evidence="2">
    <location>
        <begin position="109"/>
        <end position="119"/>
    </location>
</feature>
<dbReference type="InterPro" id="IPR009772">
    <property type="entry name" value="CDC123"/>
</dbReference>
<feature type="compositionally biased region" description="Low complexity" evidence="2">
    <location>
        <begin position="388"/>
        <end position="406"/>
    </location>
</feature>
<keyword evidence="4" id="KW-1185">Reference proteome</keyword>
<dbReference type="PANTHER" id="PTHR15323:SF6">
    <property type="entry name" value="CELL DIVISION CYCLE PROTEIN 123 HOMOLOG"/>
    <property type="match status" value="1"/>
</dbReference>
<dbReference type="Proteomes" id="UP000274922">
    <property type="component" value="Unassembled WGS sequence"/>
</dbReference>
<dbReference type="GO" id="GO:0005737">
    <property type="term" value="C:cytoplasm"/>
    <property type="evidence" value="ECO:0007669"/>
    <property type="project" value="TreeGrafter"/>
</dbReference>
<gene>
    <name evidence="3" type="ORF">CXG81DRAFT_11593</name>
</gene>
<dbReference type="AlphaFoldDB" id="A0A4P9X8X1"/>
<comment type="similarity">
    <text evidence="1">Belongs to the CDC123 family.</text>
</comment>
<sequence length="406" mass="44341">MGRTGVATPDPPASTPSPAAAAAPRVLDAHQVTREEIDACVFSAWYPRFRRHTVRSAILKPLTPAFLRYLTADRVFLPDAASDSEAEAAGAADADPTASLDGNAAAVENNDDDDDDDDASSIGDAVPDFPELAAQVAAAIDSLGGRVFPKLNWSAPRDAAWMSFNGTLECRSFSDVLLLLKSSDFIVHDLDWPYEHCAVTPDGQAQTQDQKSAPEPAARYELVLRKWVMLIPSLEFRCFVREGQIVAISQRDMANYYDFLTNDFATHTERIVRFFRDEVARTFPCQTYVLDVYIQSTTHKVWVMDFNPWSPQTDALLFDWAELDAMPVGGAMGPAQRFVRSAQEASSSLAPAFSSNRLPREVIDMSNGVSIEQFAKQWMEEVQGAVQTAASSSPSSSTSPSAAPSS</sequence>
<organism evidence="3 4">
    <name type="scientific">Caulochytrium protostelioides</name>
    <dbReference type="NCBI Taxonomy" id="1555241"/>
    <lineage>
        <taxon>Eukaryota</taxon>
        <taxon>Fungi</taxon>
        <taxon>Fungi incertae sedis</taxon>
        <taxon>Chytridiomycota</taxon>
        <taxon>Chytridiomycota incertae sedis</taxon>
        <taxon>Chytridiomycetes</taxon>
        <taxon>Caulochytriales</taxon>
        <taxon>Caulochytriaceae</taxon>
        <taxon>Caulochytrium</taxon>
    </lineage>
</organism>
<feature type="region of interest" description="Disordered" evidence="2">
    <location>
        <begin position="1"/>
        <end position="25"/>
    </location>
</feature>
<protein>
    <submittedName>
        <fullName evidence="3">Uncharacterized protein</fullName>
    </submittedName>
</protein>
<evidence type="ECO:0000313" key="3">
    <source>
        <dbReference type="EMBL" id="RKP01736.1"/>
    </source>
</evidence>
<proteinExistence type="inferred from homology"/>
<reference evidence="4" key="1">
    <citation type="journal article" date="2018" name="Nat. Microbiol.">
        <title>Leveraging single-cell genomics to expand the fungal tree of life.</title>
        <authorList>
            <person name="Ahrendt S.R."/>
            <person name="Quandt C.A."/>
            <person name="Ciobanu D."/>
            <person name="Clum A."/>
            <person name="Salamov A."/>
            <person name="Andreopoulos B."/>
            <person name="Cheng J.F."/>
            <person name="Woyke T."/>
            <person name="Pelin A."/>
            <person name="Henrissat B."/>
            <person name="Reynolds N.K."/>
            <person name="Benny G.L."/>
            <person name="Smith M.E."/>
            <person name="James T.Y."/>
            <person name="Grigoriev I.V."/>
        </authorList>
    </citation>
    <scope>NUCLEOTIDE SEQUENCE [LARGE SCALE GENOMIC DNA]</scope>
    <source>
        <strain evidence="4">ATCC 52028</strain>
    </source>
</reference>
<dbReference type="EMBL" id="ML014162">
    <property type="protein sequence ID" value="RKP01736.1"/>
    <property type="molecule type" value="Genomic_DNA"/>
</dbReference>
<accession>A0A4P9X8X1</accession>
<evidence type="ECO:0000256" key="1">
    <source>
        <dbReference type="ARBA" id="ARBA00011047"/>
    </source>
</evidence>
<dbReference type="STRING" id="1555241.A0A4P9X8X1"/>
<feature type="region of interest" description="Disordered" evidence="2">
    <location>
        <begin position="87"/>
        <end position="124"/>
    </location>
</feature>
<evidence type="ECO:0000256" key="2">
    <source>
        <dbReference type="SAM" id="MobiDB-lite"/>
    </source>
</evidence>
<dbReference type="PANTHER" id="PTHR15323">
    <property type="entry name" value="D123 PROTEIN"/>
    <property type="match status" value="1"/>
</dbReference>
<dbReference type="Pfam" id="PF07065">
    <property type="entry name" value="D123"/>
    <property type="match status" value="1"/>
</dbReference>
<dbReference type="OrthoDB" id="360540at2759"/>
<evidence type="ECO:0000313" key="4">
    <source>
        <dbReference type="Proteomes" id="UP000274922"/>
    </source>
</evidence>
<name>A0A4P9X8X1_9FUNG</name>